<dbReference type="EC" id="3.6.3.-" evidence="9"/>
<evidence type="ECO:0000256" key="3">
    <source>
        <dbReference type="ARBA" id="ARBA00022989"/>
    </source>
</evidence>
<feature type="transmembrane region" description="Helical" evidence="6">
    <location>
        <begin position="368"/>
        <end position="390"/>
    </location>
</feature>
<keyword evidence="9" id="KW-0067">ATP-binding</keyword>
<accession>A0A518CPS1</accession>
<keyword evidence="4 6" id="KW-0472">Membrane</keyword>
<feature type="transmembrane region" description="Helical" evidence="6">
    <location>
        <begin position="178"/>
        <end position="196"/>
    </location>
</feature>
<evidence type="ECO:0000256" key="2">
    <source>
        <dbReference type="ARBA" id="ARBA00022692"/>
    </source>
</evidence>
<dbReference type="Gene3D" id="1.20.1560.10">
    <property type="entry name" value="ABC transporter type 1, transmembrane domain"/>
    <property type="match status" value="1"/>
</dbReference>
<evidence type="ECO:0000259" key="7">
    <source>
        <dbReference type="PROSITE" id="PS50893"/>
    </source>
</evidence>
<keyword evidence="3 6" id="KW-1133">Transmembrane helix</keyword>
<dbReference type="SUPFAM" id="SSF52540">
    <property type="entry name" value="P-loop containing nucleoside triphosphate hydrolases"/>
    <property type="match status" value="1"/>
</dbReference>
<dbReference type="GO" id="GO:0005886">
    <property type="term" value="C:plasma membrane"/>
    <property type="evidence" value="ECO:0007669"/>
    <property type="project" value="UniProtKB-SubCell"/>
</dbReference>
<dbReference type="EMBL" id="CP036281">
    <property type="protein sequence ID" value="QDU81226.1"/>
    <property type="molecule type" value="Genomic_DNA"/>
</dbReference>
<evidence type="ECO:0000256" key="5">
    <source>
        <dbReference type="SAM" id="MobiDB-lite"/>
    </source>
</evidence>
<dbReference type="OrthoDB" id="9762778at2"/>
<feature type="transmembrane region" description="Helical" evidence="6">
    <location>
        <begin position="266"/>
        <end position="297"/>
    </location>
</feature>
<organism evidence="9 10">
    <name type="scientific">Polystyrenella longa</name>
    <dbReference type="NCBI Taxonomy" id="2528007"/>
    <lineage>
        <taxon>Bacteria</taxon>
        <taxon>Pseudomonadati</taxon>
        <taxon>Planctomycetota</taxon>
        <taxon>Planctomycetia</taxon>
        <taxon>Planctomycetales</taxon>
        <taxon>Planctomycetaceae</taxon>
        <taxon>Polystyrenella</taxon>
    </lineage>
</organism>
<dbReference type="InterPro" id="IPR003439">
    <property type="entry name" value="ABC_transporter-like_ATP-bd"/>
</dbReference>
<dbReference type="GO" id="GO:0016887">
    <property type="term" value="F:ATP hydrolysis activity"/>
    <property type="evidence" value="ECO:0007669"/>
    <property type="project" value="InterPro"/>
</dbReference>
<feature type="domain" description="ABC transporter" evidence="7">
    <location>
        <begin position="461"/>
        <end position="695"/>
    </location>
</feature>
<dbReference type="InterPro" id="IPR036640">
    <property type="entry name" value="ABC1_TM_sf"/>
</dbReference>
<protein>
    <submittedName>
        <fullName evidence="9">Lipid A export ATP-binding/permease protein MsbA</fullName>
        <ecNumber evidence="9">3.6.3.-</ecNumber>
    </submittedName>
</protein>
<keyword evidence="2 6" id="KW-0812">Transmembrane</keyword>
<proteinExistence type="predicted"/>
<feature type="transmembrane region" description="Helical" evidence="6">
    <location>
        <begin position="27"/>
        <end position="48"/>
    </location>
</feature>
<evidence type="ECO:0000256" key="6">
    <source>
        <dbReference type="SAM" id="Phobius"/>
    </source>
</evidence>
<keyword evidence="9" id="KW-0547">Nucleotide-binding</keyword>
<evidence type="ECO:0000256" key="4">
    <source>
        <dbReference type="ARBA" id="ARBA00023136"/>
    </source>
</evidence>
<dbReference type="AlphaFoldDB" id="A0A518CPS1"/>
<dbReference type="PANTHER" id="PTHR24221">
    <property type="entry name" value="ATP-BINDING CASSETTE SUB-FAMILY B"/>
    <property type="match status" value="1"/>
</dbReference>
<evidence type="ECO:0000313" key="9">
    <source>
        <dbReference type="EMBL" id="QDU81226.1"/>
    </source>
</evidence>
<dbReference type="Pfam" id="PF00664">
    <property type="entry name" value="ABC_membrane"/>
    <property type="match status" value="1"/>
</dbReference>
<dbReference type="PROSITE" id="PS51257">
    <property type="entry name" value="PROKAR_LIPOPROTEIN"/>
    <property type="match status" value="1"/>
</dbReference>
<dbReference type="GO" id="GO:0140359">
    <property type="term" value="F:ABC-type transporter activity"/>
    <property type="evidence" value="ECO:0007669"/>
    <property type="project" value="InterPro"/>
</dbReference>
<dbReference type="GO" id="GO:0034040">
    <property type="term" value="F:ATPase-coupled lipid transmembrane transporter activity"/>
    <property type="evidence" value="ECO:0007669"/>
    <property type="project" value="TreeGrafter"/>
</dbReference>
<dbReference type="InterPro" id="IPR011527">
    <property type="entry name" value="ABC1_TM_dom"/>
</dbReference>
<sequence length="710" mass="80496">MATVEKASVKRLLAGRHFLKGQRRFTLIWAVLASCIFCLALLTLFLLLDLLHTRGSVQINPDHEAEFRQLLPKFNSRVKIDLPVDLARMFKADGDGGEEVSESSTEDSDTNDKTKSESEVSNLSEKFTEKDSSHIRLRLDYFERGILPSVWWLRNTVWGYPVASAYDRITWLNTNTTALIFLILTLVFLMLLFNLMTSRIWNVSAQIGMEVAQKLRRELYRQVLRLGPADLCEQQQQHAVELFTKDTEEVRTSVESLAYRYARDTVLLVTLVLFALTLNWLLALECLIPLGACWYLIRQELIRFRESRALLDASANKTLNVLSQSFRNTRLVRAYGMETSEHETFSRNLDRLKERLLNVNRRERWSRWFCRMLILFCASIVLILVCMKVLIDSSNLPLAAGLSLLVTFIALHWPLKNLAKIPVEKKIAGHAADRIYRYLDNVPPVSQAVGAKFMSPLANSLAFESVHYQTESGQKLLNGLDLTVKAGEKIALVSLNRLECVAAANLISRFIEPSDGRLLIDGEDISWATLESLRAEIAYVGGNDQFFTGSVFENIRTGNNSFSHSAVMETAKQARAHNFILRLPNGYETILGPNGETLTPGQRFRLGIARALLRNPALLILAEPAEPLDTDTKSRLDDAYTQIIQGRTTIFLPNRLSTVRRVDRIALIHEGKVESIGTHAELVKKSPIYRHWEYMNFNAFRTNGSADCDS</sequence>
<dbReference type="PANTHER" id="PTHR24221:SF654">
    <property type="entry name" value="ATP-BINDING CASSETTE SUB-FAMILY B MEMBER 6"/>
    <property type="match status" value="1"/>
</dbReference>
<feature type="transmembrane region" description="Helical" evidence="6">
    <location>
        <begin position="396"/>
        <end position="415"/>
    </location>
</feature>
<reference evidence="9 10" key="1">
    <citation type="submission" date="2019-02" db="EMBL/GenBank/DDBJ databases">
        <title>Deep-cultivation of Planctomycetes and their phenomic and genomic characterization uncovers novel biology.</title>
        <authorList>
            <person name="Wiegand S."/>
            <person name="Jogler M."/>
            <person name="Boedeker C."/>
            <person name="Pinto D."/>
            <person name="Vollmers J."/>
            <person name="Rivas-Marin E."/>
            <person name="Kohn T."/>
            <person name="Peeters S.H."/>
            <person name="Heuer A."/>
            <person name="Rast P."/>
            <person name="Oberbeckmann S."/>
            <person name="Bunk B."/>
            <person name="Jeske O."/>
            <person name="Meyerdierks A."/>
            <person name="Storesund J.E."/>
            <person name="Kallscheuer N."/>
            <person name="Luecker S."/>
            <person name="Lage O.M."/>
            <person name="Pohl T."/>
            <person name="Merkel B.J."/>
            <person name="Hornburger P."/>
            <person name="Mueller R.-W."/>
            <person name="Bruemmer F."/>
            <person name="Labrenz M."/>
            <person name="Spormann A.M."/>
            <person name="Op den Camp H."/>
            <person name="Overmann J."/>
            <person name="Amann R."/>
            <person name="Jetten M.S.M."/>
            <person name="Mascher T."/>
            <person name="Medema M.H."/>
            <person name="Devos D.P."/>
            <person name="Kaster A.-K."/>
            <person name="Ovreas L."/>
            <person name="Rohde M."/>
            <person name="Galperin M.Y."/>
            <person name="Jogler C."/>
        </authorList>
    </citation>
    <scope>NUCLEOTIDE SEQUENCE [LARGE SCALE GENOMIC DNA]</scope>
    <source>
        <strain evidence="9 10">Pla110</strain>
    </source>
</reference>
<gene>
    <name evidence="9" type="primary">msbA_2</name>
    <name evidence="9" type="ORF">Pla110_29650</name>
</gene>
<feature type="region of interest" description="Disordered" evidence="5">
    <location>
        <begin position="94"/>
        <end position="122"/>
    </location>
</feature>
<dbReference type="Proteomes" id="UP000317178">
    <property type="component" value="Chromosome"/>
</dbReference>
<evidence type="ECO:0000313" key="10">
    <source>
        <dbReference type="Proteomes" id="UP000317178"/>
    </source>
</evidence>
<dbReference type="Pfam" id="PF00005">
    <property type="entry name" value="ABC_tran"/>
    <property type="match status" value="1"/>
</dbReference>
<comment type="subcellular location">
    <subcellularLocation>
        <location evidence="1">Cell membrane</location>
        <topology evidence="1">Multi-pass membrane protein</topology>
    </subcellularLocation>
</comment>
<keyword evidence="10" id="KW-1185">Reference proteome</keyword>
<dbReference type="GO" id="GO:0005524">
    <property type="term" value="F:ATP binding"/>
    <property type="evidence" value="ECO:0007669"/>
    <property type="project" value="UniProtKB-KW"/>
</dbReference>
<feature type="compositionally biased region" description="Acidic residues" evidence="5">
    <location>
        <begin position="95"/>
        <end position="109"/>
    </location>
</feature>
<dbReference type="KEGG" id="plon:Pla110_29650"/>
<dbReference type="InterPro" id="IPR027417">
    <property type="entry name" value="P-loop_NTPase"/>
</dbReference>
<dbReference type="Gene3D" id="3.40.50.300">
    <property type="entry name" value="P-loop containing nucleotide triphosphate hydrolases"/>
    <property type="match status" value="1"/>
</dbReference>
<dbReference type="PROSITE" id="PS50929">
    <property type="entry name" value="ABC_TM1F"/>
    <property type="match status" value="1"/>
</dbReference>
<dbReference type="SUPFAM" id="SSF90123">
    <property type="entry name" value="ABC transporter transmembrane region"/>
    <property type="match status" value="1"/>
</dbReference>
<dbReference type="PROSITE" id="PS50893">
    <property type="entry name" value="ABC_TRANSPORTER_2"/>
    <property type="match status" value="1"/>
</dbReference>
<name>A0A518CPS1_9PLAN</name>
<keyword evidence="9" id="KW-0378">Hydrolase</keyword>
<evidence type="ECO:0000256" key="1">
    <source>
        <dbReference type="ARBA" id="ARBA00004651"/>
    </source>
</evidence>
<dbReference type="InterPro" id="IPR039421">
    <property type="entry name" value="Type_1_exporter"/>
</dbReference>
<evidence type="ECO:0000259" key="8">
    <source>
        <dbReference type="PROSITE" id="PS50929"/>
    </source>
</evidence>
<feature type="domain" description="ABC transmembrane type-1" evidence="8">
    <location>
        <begin position="173"/>
        <end position="419"/>
    </location>
</feature>
<dbReference type="RefSeq" id="WP_144996428.1">
    <property type="nucleotide sequence ID" value="NZ_CP036281.1"/>
</dbReference>